<dbReference type="GO" id="GO:0009055">
    <property type="term" value="F:electron transfer activity"/>
    <property type="evidence" value="ECO:0007669"/>
    <property type="project" value="InterPro"/>
</dbReference>
<dbReference type="AlphaFoldDB" id="A0A371K024"/>
<dbReference type="PROSITE" id="PS51257">
    <property type="entry name" value="PROKAR_LIPOPROTEIN"/>
    <property type="match status" value="1"/>
</dbReference>
<feature type="domain" description="Cytochrome c" evidence="6">
    <location>
        <begin position="887"/>
        <end position="948"/>
    </location>
</feature>
<feature type="domain" description="ThuA-like" evidence="5">
    <location>
        <begin position="47"/>
        <end position="266"/>
    </location>
</feature>
<organism evidence="7 8">
    <name type="scientific">Lysobacter silvisoli</name>
    <dbReference type="NCBI Taxonomy" id="2293254"/>
    <lineage>
        <taxon>Bacteria</taxon>
        <taxon>Pseudomonadati</taxon>
        <taxon>Pseudomonadota</taxon>
        <taxon>Gammaproteobacteria</taxon>
        <taxon>Lysobacterales</taxon>
        <taxon>Lysobacteraceae</taxon>
        <taxon>Lysobacter</taxon>
    </lineage>
</organism>
<dbReference type="Gene3D" id="1.10.760.10">
    <property type="entry name" value="Cytochrome c-like domain"/>
    <property type="match status" value="1"/>
</dbReference>
<proteinExistence type="predicted"/>
<evidence type="ECO:0000256" key="3">
    <source>
        <dbReference type="ARBA" id="ARBA00023004"/>
    </source>
</evidence>
<dbReference type="InterPro" id="IPR029010">
    <property type="entry name" value="ThuA-like"/>
</dbReference>
<dbReference type="GO" id="GO:0046872">
    <property type="term" value="F:metal ion binding"/>
    <property type="evidence" value="ECO:0007669"/>
    <property type="project" value="UniProtKB-KW"/>
</dbReference>
<feature type="region of interest" description="Disordered" evidence="4">
    <location>
        <begin position="653"/>
        <end position="689"/>
    </location>
</feature>
<comment type="caution">
    <text evidence="7">The sequence shown here is derived from an EMBL/GenBank/DDBJ whole genome shotgun (WGS) entry which is preliminary data.</text>
</comment>
<dbReference type="InterPro" id="IPR015943">
    <property type="entry name" value="WD40/YVTN_repeat-like_dom_sf"/>
</dbReference>
<evidence type="ECO:0000259" key="6">
    <source>
        <dbReference type="Pfam" id="PF13442"/>
    </source>
</evidence>
<reference evidence="7 8" key="1">
    <citation type="submission" date="2018-08" db="EMBL/GenBank/DDBJ databases">
        <title>Lysobacter sp. zong2l5, whole genome shotgun sequence.</title>
        <authorList>
            <person name="Zhang X."/>
            <person name="Feng G."/>
            <person name="Zhu H."/>
        </authorList>
    </citation>
    <scope>NUCLEOTIDE SEQUENCE [LARGE SCALE GENOMIC DNA]</scope>
    <source>
        <strain evidence="8">zong2l5</strain>
    </source>
</reference>
<dbReference type="Gene3D" id="3.40.50.880">
    <property type="match status" value="1"/>
</dbReference>
<accession>A0A371K024</accession>
<evidence type="ECO:0000313" key="7">
    <source>
        <dbReference type="EMBL" id="RDZ27271.1"/>
    </source>
</evidence>
<evidence type="ECO:0000256" key="4">
    <source>
        <dbReference type="SAM" id="MobiDB-lite"/>
    </source>
</evidence>
<dbReference type="Pfam" id="PF13442">
    <property type="entry name" value="Cytochrome_CBB3"/>
    <property type="match status" value="1"/>
</dbReference>
<dbReference type="Proteomes" id="UP000264492">
    <property type="component" value="Unassembled WGS sequence"/>
</dbReference>
<evidence type="ECO:0008006" key="9">
    <source>
        <dbReference type="Google" id="ProtNLM"/>
    </source>
</evidence>
<evidence type="ECO:0000259" key="5">
    <source>
        <dbReference type="Pfam" id="PF06283"/>
    </source>
</evidence>
<dbReference type="InterPro" id="IPR029062">
    <property type="entry name" value="Class_I_gatase-like"/>
</dbReference>
<dbReference type="SUPFAM" id="SSF50998">
    <property type="entry name" value="Quinoprotein alcohol dehydrogenase-like"/>
    <property type="match status" value="1"/>
</dbReference>
<keyword evidence="1" id="KW-0349">Heme</keyword>
<dbReference type="SUPFAM" id="SSF46626">
    <property type="entry name" value="Cytochrome c"/>
    <property type="match status" value="1"/>
</dbReference>
<keyword evidence="2" id="KW-0479">Metal-binding</keyword>
<name>A0A371K024_9GAMM</name>
<dbReference type="GO" id="GO:0020037">
    <property type="term" value="F:heme binding"/>
    <property type="evidence" value="ECO:0007669"/>
    <property type="project" value="InterPro"/>
</dbReference>
<dbReference type="Gene3D" id="2.130.10.10">
    <property type="entry name" value="YVTN repeat-like/Quinoprotein amine dehydrogenase"/>
    <property type="match status" value="2"/>
</dbReference>
<dbReference type="SUPFAM" id="SSF52317">
    <property type="entry name" value="Class I glutamine amidotransferase-like"/>
    <property type="match status" value="1"/>
</dbReference>
<protein>
    <recommendedName>
        <fullName evidence="9">Cytochrome c domain-containing protein</fullName>
    </recommendedName>
</protein>
<keyword evidence="3" id="KW-0408">Iron</keyword>
<evidence type="ECO:0000313" key="8">
    <source>
        <dbReference type="Proteomes" id="UP000264492"/>
    </source>
</evidence>
<dbReference type="InterPro" id="IPR036909">
    <property type="entry name" value="Cyt_c-like_dom_sf"/>
</dbReference>
<dbReference type="EMBL" id="QTSU01000002">
    <property type="protein sequence ID" value="RDZ27271.1"/>
    <property type="molecule type" value="Genomic_DNA"/>
</dbReference>
<keyword evidence="8" id="KW-1185">Reference proteome</keyword>
<evidence type="ECO:0000256" key="1">
    <source>
        <dbReference type="ARBA" id="ARBA00022617"/>
    </source>
</evidence>
<dbReference type="InterPro" id="IPR009056">
    <property type="entry name" value="Cyt_c-like_dom"/>
</dbReference>
<gene>
    <name evidence="7" type="ORF">DX914_13575</name>
</gene>
<sequence>MIDGRTSLSPQHALRVLCMLALLLALAACERAPPRKLVIVGGPHREGAGRHDYPAGVRALQRLIETSPDTRDAFAVVAYPDGWPQNPAAFDDAAVVIWYFDGLDRHPLCDPARRAAFAAAMRRGTGLIALHQASTVPPSDDLGLTPWLGGVRVGMYDRSTQWAQLQPRAAHPATQGLSPFGYRDEFYPSFRYATGGTRTALLSADLHPQFRDGRALLEDRAERTDLAWAYEREGGGRSVVFSGAHYLESLHQAGVARLLLNAALWTADAPVPEAGAALPALPAPAAMPPAPTATVARATVARATFHVDSERSGWRSDERVLAPDNVDERGFGLVWESPPLDAVDGQPPRLYASPLYIDRLTLGDGPQRGQTFAVVIAASSNGYVYAINAARQGDLAPGRILWRRRLSEPCRLQPAPLDGVPTGVLSTPIADVARGRLYVTHCDAQQRWQAYALDLSSGAVQPGWPVRLDEDTFNTLNANQGPSRVPPTRRYDFRVQRGALNLSPDGRQLYVVFGETETGWLVSVDTDRARVRSAFAAVAMPHRGSGGIWGAGGPAVDREGQVYVVTGSGFEGYRDAPHDWTQSVLKLAPPAAGGFVLRGTYTPFNHCSSAKMDIDLGSGGIALLRAPAQAGAPRLLALGGKQGNAYLLDRDRLPGRLDRRPPCSQDAASDGSLLPPTAQPQFGTRGPLNVFGPYSEQDAALDLARSRSVPATFRDAQGHDYLYLSGSTKRAPGSADSVAPSLVRLQVERPAGGAPYLRIDRRADRVMKNPGSPVVTSRGADRAIVWVLDENAPRSAQLSGTGAPQPVLYAFDAATLKELWRSAPGELHTSGKYNEPAFGGGQVYVGTDRIQAFGLGGRRTAARPVAAPAPVDASPVAASPLSPSLSPAALYAQRCAACHDHPQGNIPPRAVLATRPKDRIVEALSRGVMRPQAAGLDERQVRALADYLRQ</sequence>
<evidence type="ECO:0000256" key="2">
    <source>
        <dbReference type="ARBA" id="ARBA00022723"/>
    </source>
</evidence>
<dbReference type="Pfam" id="PF06283">
    <property type="entry name" value="ThuA"/>
    <property type="match status" value="1"/>
</dbReference>
<dbReference type="InterPro" id="IPR011047">
    <property type="entry name" value="Quinoprotein_ADH-like_sf"/>
</dbReference>